<evidence type="ECO:0000313" key="2">
    <source>
        <dbReference type="Proteomes" id="UP000002297"/>
    </source>
</evidence>
<dbReference type="Proteomes" id="UP000002297">
    <property type="component" value="Chromosome"/>
</dbReference>
<organism evidence="1 2">
    <name type="scientific">Croceibacter atlanticus (strain ATCC BAA-628 / JCM 21780 / CIP 108009 / IAM 15332 / KCTC 12090 / HTCC2559)</name>
    <dbReference type="NCBI Taxonomy" id="216432"/>
    <lineage>
        <taxon>Bacteria</taxon>
        <taxon>Pseudomonadati</taxon>
        <taxon>Bacteroidota</taxon>
        <taxon>Flavobacteriia</taxon>
        <taxon>Flavobacteriales</taxon>
        <taxon>Flavobacteriaceae</taxon>
        <taxon>Croceibacter</taxon>
    </lineage>
</organism>
<accession>A3UAE9</accession>
<sequence length="165" mass="19201">MLFWYTTNAQININIENDTIYSIQDLIELKEYSYSKTHPLEFVGSFEKLNEYTRDGYSWKTKVKISLLKDGTCNTLWYNSGFADKQPITKEVPGFWGIAVDKETSLPITKMVNGNTYYRIILSSGSDKTLAYYDRPTYDDWIIVNPNKEVFLKLIFSSDEPIKKT</sequence>
<evidence type="ECO:0000313" key="1">
    <source>
        <dbReference type="EMBL" id="EAP86785.1"/>
    </source>
</evidence>
<proteinExistence type="predicted"/>
<gene>
    <name evidence="1" type="ordered locus">CA2559_12133</name>
</gene>
<name>A3UAE9_CROAH</name>
<protein>
    <submittedName>
        <fullName evidence="1">Uncharacterized protein</fullName>
    </submittedName>
</protein>
<dbReference type="EMBL" id="CP002046">
    <property type="protein sequence ID" value="EAP86785.1"/>
    <property type="molecule type" value="Genomic_DNA"/>
</dbReference>
<dbReference type="KEGG" id="cat:CA2559_12133"/>
<reference evidence="1 2" key="1">
    <citation type="journal article" date="2010" name="J. Bacteriol.">
        <title>The complete genome sequence of Croceibacter atlanticus HTCC2559T.</title>
        <authorList>
            <person name="Oh H.M."/>
            <person name="Kang I."/>
            <person name="Ferriera S."/>
            <person name="Giovannoni S.J."/>
            <person name="Cho J.C."/>
        </authorList>
    </citation>
    <scope>NUCLEOTIDE SEQUENCE [LARGE SCALE GENOMIC DNA]</scope>
    <source>
        <strain evidence="2">ATCC BAA-628 / HTCC2559 / KCTC 12090</strain>
    </source>
</reference>
<keyword evidence="2" id="KW-1185">Reference proteome</keyword>
<dbReference type="STRING" id="216432.CA2559_12133"/>
<dbReference type="AlphaFoldDB" id="A3UAE9"/>
<dbReference type="HOGENOM" id="CLU_1608116_0_0_10"/>